<dbReference type="AlphaFoldDB" id="W4L7F9"/>
<comment type="caution">
    <text evidence="1">The sequence shown here is derived from an EMBL/GenBank/DDBJ whole genome shotgun (WGS) entry which is preliminary data.</text>
</comment>
<dbReference type="EMBL" id="AZHW01001269">
    <property type="protein sequence ID" value="ETW93271.1"/>
    <property type="molecule type" value="Genomic_DNA"/>
</dbReference>
<keyword evidence="2" id="KW-1185">Reference proteome</keyword>
<accession>W4L7F9</accession>
<dbReference type="HOGENOM" id="CLU_3286582_0_0_7"/>
<sequence length="40" mass="4737">MCLHRGGEGQRYEVWARGLRERLPRIRVPLSEGDRDLVYP</sequence>
<organism evidence="1 2">
    <name type="scientific">Entotheonella factor</name>
    <dbReference type="NCBI Taxonomy" id="1429438"/>
    <lineage>
        <taxon>Bacteria</taxon>
        <taxon>Pseudomonadati</taxon>
        <taxon>Nitrospinota/Tectimicrobiota group</taxon>
        <taxon>Candidatus Tectimicrobiota</taxon>
        <taxon>Candidatus Entotheonellia</taxon>
        <taxon>Candidatus Entotheonellales</taxon>
        <taxon>Candidatus Entotheonellaceae</taxon>
        <taxon>Candidatus Entotheonella</taxon>
    </lineage>
</organism>
<protein>
    <submittedName>
        <fullName evidence="1">Uncharacterized protein</fullName>
    </submittedName>
</protein>
<evidence type="ECO:0000313" key="2">
    <source>
        <dbReference type="Proteomes" id="UP000019141"/>
    </source>
</evidence>
<evidence type="ECO:0000313" key="1">
    <source>
        <dbReference type="EMBL" id="ETW93271.1"/>
    </source>
</evidence>
<reference evidence="1 2" key="1">
    <citation type="journal article" date="2014" name="Nature">
        <title>An environmental bacterial taxon with a large and distinct metabolic repertoire.</title>
        <authorList>
            <person name="Wilson M.C."/>
            <person name="Mori T."/>
            <person name="Ruckert C."/>
            <person name="Uria A.R."/>
            <person name="Helf M.J."/>
            <person name="Takada K."/>
            <person name="Gernert C."/>
            <person name="Steffens U.A."/>
            <person name="Heycke N."/>
            <person name="Schmitt S."/>
            <person name="Rinke C."/>
            <person name="Helfrich E.J."/>
            <person name="Brachmann A.O."/>
            <person name="Gurgui C."/>
            <person name="Wakimoto T."/>
            <person name="Kracht M."/>
            <person name="Crusemann M."/>
            <person name="Hentschel U."/>
            <person name="Abe I."/>
            <person name="Matsunaga S."/>
            <person name="Kalinowski J."/>
            <person name="Takeyama H."/>
            <person name="Piel J."/>
        </authorList>
    </citation>
    <scope>NUCLEOTIDE SEQUENCE [LARGE SCALE GENOMIC DNA]</scope>
    <source>
        <strain evidence="2">TSY1</strain>
    </source>
</reference>
<proteinExistence type="predicted"/>
<gene>
    <name evidence="1" type="ORF">ETSY1_39945</name>
</gene>
<name>W4L7F9_ENTF1</name>
<dbReference type="Proteomes" id="UP000019141">
    <property type="component" value="Unassembled WGS sequence"/>
</dbReference>